<dbReference type="Proteomes" id="UP000236291">
    <property type="component" value="Unassembled WGS sequence"/>
</dbReference>
<dbReference type="EMBL" id="ASHM01018405">
    <property type="protein sequence ID" value="PNY00001.1"/>
    <property type="molecule type" value="Genomic_DNA"/>
</dbReference>
<dbReference type="InterPro" id="IPR032675">
    <property type="entry name" value="LRR_dom_sf"/>
</dbReference>
<keyword evidence="8" id="KW-0675">Receptor</keyword>
<dbReference type="AlphaFoldDB" id="A0A2K3NAF2"/>
<dbReference type="InterPro" id="IPR051848">
    <property type="entry name" value="PGIP"/>
</dbReference>
<dbReference type="STRING" id="57577.A0A2K3NAF2"/>
<evidence type="ECO:0000313" key="9">
    <source>
        <dbReference type="Proteomes" id="UP000236291"/>
    </source>
</evidence>
<organism evidence="8 9">
    <name type="scientific">Trifolium pratense</name>
    <name type="common">Red clover</name>
    <dbReference type="NCBI Taxonomy" id="57577"/>
    <lineage>
        <taxon>Eukaryota</taxon>
        <taxon>Viridiplantae</taxon>
        <taxon>Streptophyta</taxon>
        <taxon>Embryophyta</taxon>
        <taxon>Tracheophyta</taxon>
        <taxon>Spermatophyta</taxon>
        <taxon>Magnoliopsida</taxon>
        <taxon>eudicotyledons</taxon>
        <taxon>Gunneridae</taxon>
        <taxon>Pentapetalae</taxon>
        <taxon>rosids</taxon>
        <taxon>fabids</taxon>
        <taxon>Fabales</taxon>
        <taxon>Fabaceae</taxon>
        <taxon>Papilionoideae</taxon>
        <taxon>50 kb inversion clade</taxon>
        <taxon>NPAAA clade</taxon>
        <taxon>Hologalegina</taxon>
        <taxon>IRL clade</taxon>
        <taxon>Trifolieae</taxon>
        <taxon>Trifolium</taxon>
    </lineage>
</organism>
<dbReference type="EMBL" id="ASHM01017161">
    <property type="protein sequence ID" value="PNX98892.1"/>
    <property type="molecule type" value="Genomic_DNA"/>
</dbReference>
<evidence type="ECO:0000313" key="7">
    <source>
        <dbReference type="EMBL" id="PNX98892.1"/>
    </source>
</evidence>
<accession>A0A2K3NAF2</accession>
<proteinExistence type="inferred from homology"/>
<feature type="domain" description="Leucine-rich repeat-containing N-terminal plant-type" evidence="6">
    <location>
        <begin position="26"/>
        <end position="62"/>
    </location>
</feature>
<evidence type="ECO:0000313" key="8">
    <source>
        <dbReference type="EMBL" id="PNY00001.1"/>
    </source>
</evidence>
<dbReference type="Pfam" id="PF08263">
    <property type="entry name" value="LRRNT_2"/>
    <property type="match status" value="1"/>
</dbReference>
<reference evidence="8 9" key="2">
    <citation type="journal article" date="2017" name="Front. Plant Sci.">
        <title>Gene Classification and Mining of Molecular Markers Useful in Red Clover (Trifolium pratense) Breeding.</title>
        <authorList>
            <person name="Istvanek J."/>
            <person name="Dluhosova J."/>
            <person name="Dluhos P."/>
            <person name="Patkova L."/>
            <person name="Nedelnik J."/>
            <person name="Repkova J."/>
        </authorList>
    </citation>
    <scope>NUCLEOTIDE SEQUENCE [LARGE SCALE GENOMIC DNA]</scope>
    <source>
        <strain evidence="9">cv. Tatra</strain>
        <tissue evidence="8">Young leaves</tissue>
    </source>
</reference>
<dbReference type="Pfam" id="PF00560">
    <property type="entry name" value="LRR_1"/>
    <property type="match status" value="4"/>
</dbReference>
<dbReference type="InterPro" id="IPR013210">
    <property type="entry name" value="LRR_N_plant-typ"/>
</dbReference>
<keyword evidence="2" id="KW-0433">Leucine-rich repeat</keyword>
<dbReference type="PROSITE" id="PS51450">
    <property type="entry name" value="LRR"/>
    <property type="match status" value="1"/>
</dbReference>
<dbReference type="FunFam" id="3.80.10.10:FF:000542">
    <property type="entry name" value="Leucine-rich repeat protein kinase family protein"/>
    <property type="match status" value="1"/>
</dbReference>
<dbReference type="PANTHER" id="PTHR48059">
    <property type="entry name" value="POLYGALACTURONASE INHIBITOR 1"/>
    <property type="match status" value="1"/>
</dbReference>
<name>A0A2K3NAF2_TRIPR</name>
<comment type="subcellular location">
    <subcellularLocation>
        <location evidence="1">Cell envelope</location>
    </subcellularLocation>
</comment>
<evidence type="ECO:0000256" key="3">
    <source>
        <dbReference type="ARBA" id="ARBA00022737"/>
    </source>
</evidence>
<comment type="caution">
    <text evidence="8">The sequence shown here is derived from an EMBL/GenBank/DDBJ whole genome shotgun (WGS) entry which is preliminary data.</text>
</comment>
<gene>
    <name evidence="7" type="ORF">L195_g022150</name>
    <name evidence="8" type="ORF">L195_g023273</name>
</gene>
<reference evidence="8 9" key="1">
    <citation type="journal article" date="2014" name="Am. J. Bot.">
        <title>Genome assembly and annotation for red clover (Trifolium pratense; Fabaceae).</title>
        <authorList>
            <person name="Istvanek J."/>
            <person name="Jaros M."/>
            <person name="Krenek A."/>
            <person name="Repkova J."/>
        </authorList>
    </citation>
    <scope>NUCLEOTIDE SEQUENCE [LARGE SCALE GENOMIC DNA]</scope>
    <source>
        <strain evidence="9">cv. Tatra</strain>
        <tissue evidence="8">Young leaves</tissue>
    </source>
</reference>
<dbReference type="GO" id="GO:0016301">
    <property type="term" value="F:kinase activity"/>
    <property type="evidence" value="ECO:0007669"/>
    <property type="project" value="UniProtKB-KW"/>
</dbReference>
<dbReference type="Gene3D" id="3.80.10.10">
    <property type="entry name" value="Ribonuclease Inhibitor"/>
    <property type="match status" value="2"/>
</dbReference>
<dbReference type="InterPro" id="IPR001611">
    <property type="entry name" value="Leu-rich_rpt"/>
</dbReference>
<evidence type="ECO:0000256" key="4">
    <source>
        <dbReference type="ARBA" id="ARBA00038043"/>
    </source>
</evidence>
<dbReference type="ExpressionAtlas" id="A0A2K3NAF2">
    <property type="expression patterns" value="baseline"/>
</dbReference>
<feature type="signal peptide" evidence="5">
    <location>
        <begin position="1"/>
        <end position="26"/>
    </location>
</feature>
<dbReference type="SUPFAM" id="SSF52058">
    <property type="entry name" value="L domain-like"/>
    <property type="match status" value="1"/>
</dbReference>
<protein>
    <submittedName>
        <fullName evidence="8">Putative LRR receptor-like protein kinase</fullName>
    </submittedName>
</protein>
<feature type="chain" id="PRO_5015082921" evidence="5">
    <location>
        <begin position="27"/>
        <end position="293"/>
    </location>
</feature>
<dbReference type="FunFam" id="3.80.10.10:FF:000363">
    <property type="entry name" value="Leucine-rich repeat family protein"/>
    <property type="match status" value="1"/>
</dbReference>
<evidence type="ECO:0000256" key="2">
    <source>
        <dbReference type="ARBA" id="ARBA00022614"/>
    </source>
</evidence>
<evidence type="ECO:0000259" key="6">
    <source>
        <dbReference type="Pfam" id="PF08263"/>
    </source>
</evidence>
<keyword evidence="8" id="KW-0418">Kinase</keyword>
<keyword evidence="3" id="KW-0677">Repeat</keyword>
<comment type="similarity">
    <text evidence="4">Belongs to the polygalacturonase-inhibiting protein family.</text>
</comment>
<sequence length="293" mass="32164">MGERILVFLLILFSYLLVAVVTKTSSDDYNALTLIKYDWKNTPPSWDNSDDPCGGNWDGIVCINSRVTAISLVSMDLFGQLSSEIGSLSELQILDLSYNKNLTGPLPAEIGNLKKLTNLQLIDCGFFGPIPDTIGNLPRLVFLSLNSNRFSGPIPATIGNLSNLYWLDLAENQLDGSIPISNGTTPGLDMLHKTKHFHFGKNKLSGNIPAQLFSSNMSLVHVLFESNKFDGRIPSTLGLVQKLEVVRLDNNSLTGSLPQNINNLTKVRELFLSHNRLSGSLPNLTGMNVLSYL</sequence>
<evidence type="ECO:0000256" key="1">
    <source>
        <dbReference type="ARBA" id="ARBA00004196"/>
    </source>
</evidence>
<keyword evidence="5" id="KW-0732">Signal</keyword>
<keyword evidence="8" id="KW-0808">Transferase</keyword>
<evidence type="ECO:0000256" key="5">
    <source>
        <dbReference type="SAM" id="SignalP"/>
    </source>
</evidence>
<feature type="non-terminal residue" evidence="8">
    <location>
        <position position="293"/>
    </location>
</feature>
<dbReference type="PANTHER" id="PTHR48059:SF38">
    <property type="entry name" value="OS04G0534166 PROTEIN"/>
    <property type="match status" value="1"/>
</dbReference>